<dbReference type="AlphaFoldDB" id="A0A815NI89"/>
<dbReference type="Proteomes" id="UP000663864">
    <property type="component" value="Unassembled WGS sequence"/>
</dbReference>
<dbReference type="GO" id="GO:0046872">
    <property type="term" value="F:metal ion binding"/>
    <property type="evidence" value="ECO:0007669"/>
    <property type="project" value="UniProtKB-KW"/>
</dbReference>
<dbReference type="SUPFAM" id="SSF81660">
    <property type="entry name" value="Metal cation-transporting ATPase, ATP-binding domain N"/>
    <property type="match status" value="2"/>
</dbReference>
<dbReference type="FunFam" id="3.40.1110.10:FF:000003">
    <property type="entry name" value="Calcium-transporting ATPase"/>
    <property type="match status" value="2"/>
</dbReference>
<evidence type="ECO:0000256" key="3">
    <source>
        <dbReference type="ARBA" id="ARBA00012790"/>
    </source>
</evidence>
<feature type="domain" description="Cation-transporting P-type ATPase N-terminal" evidence="17">
    <location>
        <begin position="19"/>
        <end position="93"/>
    </location>
</feature>
<dbReference type="NCBIfam" id="TIGR01116">
    <property type="entry name" value="ATPase-IIA1_Ca"/>
    <property type="match status" value="1"/>
</dbReference>
<evidence type="ECO:0000256" key="13">
    <source>
        <dbReference type="ARBA" id="ARBA00022989"/>
    </source>
</evidence>
<proteinExistence type="predicted"/>
<evidence type="ECO:0000256" key="8">
    <source>
        <dbReference type="ARBA" id="ARBA00022824"/>
    </source>
</evidence>
<evidence type="ECO:0000256" key="14">
    <source>
        <dbReference type="ARBA" id="ARBA00023136"/>
    </source>
</evidence>
<keyword evidence="4" id="KW-0597">Phosphoprotein</keyword>
<dbReference type="InterPro" id="IPR005782">
    <property type="entry name" value="P-type_ATPase_IIA"/>
</dbReference>
<dbReference type="InterPro" id="IPR001757">
    <property type="entry name" value="P_typ_ATPase"/>
</dbReference>
<evidence type="ECO:0000256" key="11">
    <source>
        <dbReference type="ARBA" id="ARBA00022951"/>
    </source>
</evidence>
<dbReference type="Gene3D" id="3.40.50.1000">
    <property type="entry name" value="HAD superfamily/HAD-like"/>
    <property type="match status" value="2"/>
</dbReference>
<dbReference type="PROSITE" id="PS00154">
    <property type="entry name" value="ATPASE_E1_E2"/>
    <property type="match status" value="2"/>
</dbReference>
<evidence type="ECO:0000313" key="18">
    <source>
        <dbReference type="EMBL" id="CAF1437958.1"/>
    </source>
</evidence>
<dbReference type="PRINTS" id="PR00119">
    <property type="entry name" value="CATATPASE"/>
</dbReference>
<dbReference type="Pfam" id="PF13246">
    <property type="entry name" value="Cation_ATPase"/>
    <property type="match status" value="2"/>
</dbReference>
<keyword evidence="11" id="KW-0703">Sarcoplasmic reticulum</keyword>
<dbReference type="GO" id="GO:0016887">
    <property type="term" value="F:ATP hydrolysis activity"/>
    <property type="evidence" value="ECO:0007669"/>
    <property type="project" value="InterPro"/>
</dbReference>
<evidence type="ECO:0000256" key="5">
    <source>
        <dbReference type="ARBA" id="ARBA00022692"/>
    </source>
</evidence>
<comment type="catalytic activity">
    <reaction evidence="15">
        <text>Ca(2+)(in) + ATP + H2O = Ca(2+)(out) + ADP + phosphate + H(+)</text>
        <dbReference type="Rhea" id="RHEA:18105"/>
        <dbReference type="ChEBI" id="CHEBI:15377"/>
        <dbReference type="ChEBI" id="CHEBI:15378"/>
        <dbReference type="ChEBI" id="CHEBI:29108"/>
        <dbReference type="ChEBI" id="CHEBI:30616"/>
        <dbReference type="ChEBI" id="CHEBI:43474"/>
        <dbReference type="ChEBI" id="CHEBI:456216"/>
        <dbReference type="EC" id="7.2.2.10"/>
    </reaction>
</comment>
<dbReference type="InterPro" id="IPR044492">
    <property type="entry name" value="P_typ_ATPase_HD_dom"/>
</dbReference>
<name>A0A815NI89_9BILA</name>
<dbReference type="InterPro" id="IPR023298">
    <property type="entry name" value="ATPase_P-typ_TM_dom_sf"/>
</dbReference>
<keyword evidence="14 16" id="KW-0472">Membrane</keyword>
<dbReference type="EMBL" id="CAJNOT010004588">
    <property type="protein sequence ID" value="CAF1437958.1"/>
    <property type="molecule type" value="Genomic_DNA"/>
</dbReference>
<dbReference type="SFLD" id="SFLDG00002">
    <property type="entry name" value="C1.7:_P-type_atpase_like"/>
    <property type="match status" value="2"/>
</dbReference>
<dbReference type="SUPFAM" id="SSF81653">
    <property type="entry name" value="Calcium ATPase, transduction domain A"/>
    <property type="match status" value="1"/>
</dbReference>
<keyword evidence="8" id="KW-0256">Endoplasmic reticulum</keyword>
<reference evidence="18" key="1">
    <citation type="submission" date="2021-02" db="EMBL/GenBank/DDBJ databases">
        <authorList>
            <person name="Nowell W R."/>
        </authorList>
    </citation>
    <scope>NUCLEOTIDE SEQUENCE</scope>
</reference>
<dbReference type="GO" id="GO:0005524">
    <property type="term" value="F:ATP binding"/>
    <property type="evidence" value="ECO:0007669"/>
    <property type="project" value="UniProtKB-KW"/>
</dbReference>
<evidence type="ECO:0000256" key="9">
    <source>
        <dbReference type="ARBA" id="ARBA00022840"/>
    </source>
</evidence>
<dbReference type="NCBIfam" id="TIGR01494">
    <property type="entry name" value="ATPase_P-type"/>
    <property type="match status" value="4"/>
</dbReference>
<sequence length="1160" mass="127811">MHRPSVARRLSMSVTVIDYPWTKTKEDVAAFYNVEESKGLSEERVKRDLERYGPNELPAEEGKPLWKLILEQFDDLLVKILLAAACISFVLALFEEHKEEDSLVAAFVEPLVILLILIANAAVGVWQERNAESAIEALKEYEPEIAKVVRQNRPGQIQRIKARDLVPGDIVEVAVGDKVPADIRITTIYSTTLRVDQSLLTGESVSVIKHTDPVPDPRAVNQDKKNVLFSGTNIATGKCRGVVIGTGLNTEIGKIRSEMAEAEEEKTPLQQKLDEFSEQLSKVISIICVAVWAINIGHFNDPVHGGSWLRGAIYYFKIAVALAVAAIPEGLPAVITTCLALGTRRMAKKNAIVRSLPSVETLGCTSVICSDKTGTLTTNQMSVCRMFVFSKVDANDFQIDQFEIVGSTYEPKGDILFNGSKFTCSDRSGLVELAECAALCNDSSLDYNETKKIYEKVGEATETALTVLVEKMNVFNTDKSRLSPQELAMASNTIIRQKYRKEFTLEFSRDRKSMSSYVTTATKGSSGSGQSAAKMFVKGAPESVIDRCTHIRCGTQKVPMTPQIKQEIIKLVQQYGTGRDTLRCLALGTIDNPSRREDMDLEDARKFITYETNITFVGVVGMLDPPRTEVIDAIERCRDAGIRVIMITGDNKNTAEAICRRIGIFKESENTRGKAFSGREFDDLSSEEQSEACRHAKMFARVDPAHKSKIVEYLQSHGEITAMTGDGVNDAPALKKAEIAVAAIPEGLPAVITTCLALGTRRMAKKNAIVRSLPSVETLGCTSVICSDKTGTLTTNQMSVCCIFIFNKTAINNVKIEQFEVTGSTYEPKGDILFNGSKFNCSDRSGLVELAECAALCNDSSLDYNETKKAFEKVGEATETALTVLVEKMNVFDTDKSHLSLHELAMASNTIIRQKYRKEFTLEFSRDRKSMSSYVTTATKSSSGSNESAAKMFVKGAPESVIDRCTHIRCGTQKVPMTSQIKQEILHLVHQYGAGRDTLRCLALGTVDNPPRKEDMNLEDSREFVKYETNITFVGVVGMLDPPRAEVHEAISRCRNAGIRVIMITGDNKNTAEAICRRIGIFNELEDTQGKAFSGREFDDLSPEEQSEACRQAKMFARVDPAHKSKIVEYLQSHGEITAMTGDGVNDAPALKKAEIGIAM</sequence>
<dbReference type="InterPro" id="IPR023299">
    <property type="entry name" value="ATPase_P-typ_cyto_dom_N"/>
</dbReference>
<dbReference type="Pfam" id="PF00122">
    <property type="entry name" value="E1-E2_ATPase"/>
    <property type="match status" value="1"/>
</dbReference>
<dbReference type="FunFam" id="1.20.1110.10:FF:000065">
    <property type="entry name" value="Sarcoplasmic/endoplasmic reticulum calcium ATPase 1"/>
    <property type="match status" value="1"/>
</dbReference>
<evidence type="ECO:0000256" key="2">
    <source>
        <dbReference type="ARBA" id="ARBA00004477"/>
    </source>
</evidence>
<organism evidence="18 19">
    <name type="scientific">Rotaria sordida</name>
    <dbReference type="NCBI Taxonomy" id="392033"/>
    <lineage>
        <taxon>Eukaryota</taxon>
        <taxon>Metazoa</taxon>
        <taxon>Spiralia</taxon>
        <taxon>Gnathifera</taxon>
        <taxon>Rotifera</taxon>
        <taxon>Eurotatoria</taxon>
        <taxon>Bdelloidea</taxon>
        <taxon>Philodinida</taxon>
        <taxon>Philodinidae</taxon>
        <taxon>Rotaria</taxon>
    </lineage>
</organism>
<dbReference type="InterPro" id="IPR018303">
    <property type="entry name" value="ATPase_P-typ_P_site"/>
</dbReference>
<dbReference type="InterPro" id="IPR059000">
    <property type="entry name" value="ATPase_P-type_domA"/>
</dbReference>
<dbReference type="Gene3D" id="1.20.1110.10">
    <property type="entry name" value="Calcium-transporting ATPase, transmembrane domain"/>
    <property type="match status" value="2"/>
</dbReference>
<dbReference type="InterPro" id="IPR036412">
    <property type="entry name" value="HAD-like_sf"/>
</dbReference>
<feature type="transmembrane region" description="Helical" evidence="16">
    <location>
        <begin position="106"/>
        <end position="126"/>
    </location>
</feature>
<evidence type="ECO:0000256" key="7">
    <source>
        <dbReference type="ARBA" id="ARBA00022741"/>
    </source>
</evidence>
<feature type="transmembrane region" description="Helical" evidence="16">
    <location>
        <begin position="76"/>
        <end position="94"/>
    </location>
</feature>
<dbReference type="SMART" id="SM00831">
    <property type="entry name" value="Cation_ATPase_N"/>
    <property type="match status" value="1"/>
</dbReference>
<evidence type="ECO:0000256" key="4">
    <source>
        <dbReference type="ARBA" id="ARBA00022553"/>
    </source>
</evidence>
<evidence type="ECO:0000256" key="12">
    <source>
        <dbReference type="ARBA" id="ARBA00022967"/>
    </source>
</evidence>
<keyword evidence="10" id="KW-0460">Magnesium</keyword>
<dbReference type="GO" id="GO:0005388">
    <property type="term" value="F:P-type calcium transporter activity"/>
    <property type="evidence" value="ECO:0007669"/>
    <property type="project" value="UniProtKB-EC"/>
</dbReference>
<dbReference type="GO" id="GO:0033017">
    <property type="term" value="C:sarcoplasmic reticulum membrane"/>
    <property type="evidence" value="ECO:0007669"/>
    <property type="project" value="UniProtKB-SubCell"/>
</dbReference>
<dbReference type="FunFam" id="3.40.50.1000:FF:000028">
    <property type="entry name" value="Calcium-transporting P-type ATPase, putative"/>
    <property type="match status" value="2"/>
</dbReference>
<dbReference type="SUPFAM" id="SSF56784">
    <property type="entry name" value="HAD-like"/>
    <property type="match status" value="2"/>
</dbReference>
<evidence type="ECO:0000256" key="6">
    <source>
        <dbReference type="ARBA" id="ARBA00022723"/>
    </source>
</evidence>
<protein>
    <recommendedName>
        <fullName evidence="3">P-type Ca(2+) transporter</fullName>
        <ecNumber evidence="3">7.2.2.10</ecNumber>
    </recommendedName>
</protein>
<keyword evidence="7" id="KW-0547">Nucleotide-binding</keyword>
<dbReference type="InterPro" id="IPR004014">
    <property type="entry name" value="ATPase_P-typ_cation-transptr_N"/>
</dbReference>
<dbReference type="InterPro" id="IPR023214">
    <property type="entry name" value="HAD_sf"/>
</dbReference>
<evidence type="ECO:0000256" key="1">
    <source>
        <dbReference type="ARBA" id="ARBA00004326"/>
    </source>
</evidence>
<gene>
    <name evidence="18" type="ORF">ZHD862_LOCUS34689</name>
</gene>
<evidence type="ECO:0000259" key="17">
    <source>
        <dbReference type="SMART" id="SM00831"/>
    </source>
</evidence>
<evidence type="ECO:0000256" key="16">
    <source>
        <dbReference type="SAM" id="Phobius"/>
    </source>
</evidence>
<evidence type="ECO:0000256" key="10">
    <source>
        <dbReference type="ARBA" id="ARBA00022842"/>
    </source>
</evidence>
<dbReference type="SFLD" id="SFLDS00003">
    <property type="entry name" value="Haloacid_Dehalogenase"/>
    <property type="match status" value="2"/>
</dbReference>
<keyword evidence="9" id="KW-0067">ATP-binding</keyword>
<feature type="transmembrane region" description="Helical" evidence="16">
    <location>
        <begin position="312"/>
        <end position="341"/>
    </location>
</feature>
<dbReference type="FunFam" id="2.70.150.10:FF:000143">
    <property type="entry name" value="Calcium-transporting ATPase"/>
    <property type="match status" value="1"/>
</dbReference>
<dbReference type="Gene3D" id="3.40.1110.10">
    <property type="entry name" value="Calcium-transporting ATPase, cytoplasmic domain N"/>
    <property type="match status" value="2"/>
</dbReference>
<keyword evidence="5 16" id="KW-0812">Transmembrane</keyword>
<comment type="caution">
    <text evidence="18">The sequence shown here is derived from an EMBL/GenBank/DDBJ whole genome shotgun (WGS) entry which is preliminary data.</text>
</comment>
<comment type="subcellular location">
    <subcellularLocation>
        <location evidence="2">Endoplasmic reticulum membrane</location>
        <topology evidence="2">Multi-pass membrane protein</topology>
    </subcellularLocation>
    <subcellularLocation>
        <location evidence="1">Sarcoplasmic reticulum membrane</location>
        <topology evidence="1">Multi-pass membrane protein</topology>
    </subcellularLocation>
</comment>
<dbReference type="Pfam" id="PF00690">
    <property type="entry name" value="Cation_ATPase_N"/>
    <property type="match status" value="1"/>
</dbReference>
<dbReference type="InterPro" id="IPR008250">
    <property type="entry name" value="ATPase_P-typ_transduc_dom_A_sf"/>
</dbReference>
<evidence type="ECO:0000313" key="19">
    <source>
        <dbReference type="Proteomes" id="UP000663864"/>
    </source>
</evidence>
<evidence type="ECO:0000256" key="15">
    <source>
        <dbReference type="ARBA" id="ARBA00048694"/>
    </source>
</evidence>
<keyword evidence="6" id="KW-0479">Metal-binding</keyword>
<dbReference type="EC" id="7.2.2.10" evidence="3"/>
<feature type="non-terminal residue" evidence="18">
    <location>
        <position position="1"/>
    </location>
</feature>
<accession>A0A815NI89</accession>
<dbReference type="PANTHER" id="PTHR42861">
    <property type="entry name" value="CALCIUM-TRANSPORTING ATPASE"/>
    <property type="match status" value="1"/>
</dbReference>
<keyword evidence="13 16" id="KW-1133">Transmembrane helix</keyword>
<dbReference type="SUPFAM" id="SSF81665">
    <property type="entry name" value="Calcium ATPase, transmembrane domain M"/>
    <property type="match status" value="2"/>
</dbReference>
<keyword evidence="12" id="KW-1278">Translocase</keyword>
<dbReference type="SFLD" id="SFLDF00027">
    <property type="entry name" value="p-type_atpase"/>
    <property type="match status" value="2"/>
</dbReference>